<evidence type="ECO:0000313" key="1">
    <source>
        <dbReference type="EMBL" id="BFP44136.1"/>
    </source>
</evidence>
<proteinExistence type="predicted"/>
<dbReference type="AlphaFoldDB" id="A0AB33JLJ5"/>
<reference evidence="1" key="1">
    <citation type="submission" date="2024-07" db="EMBL/GenBank/DDBJ databases">
        <title>Complete genome sequences of cellulolytic bacteria, Kitasatospora sp. CMC57 and Streptomyces sp. CMC78, isolated from Japanese agricultural soil.</title>
        <authorList>
            <person name="Hashimoto T."/>
            <person name="Ito M."/>
            <person name="Iwamoto M."/>
            <person name="Fukahori D."/>
            <person name="Shoda T."/>
            <person name="Sakoda M."/>
            <person name="Morohoshi T."/>
            <person name="Mitsuboshi M."/>
            <person name="Nishizawa T."/>
        </authorList>
    </citation>
    <scope>NUCLEOTIDE SEQUENCE</scope>
    <source>
        <strain evidence="1">CMC57</strain>
    </source>
</reference>
<name>A0AB33JLJ5_9ACTN</name>
<gene>
    <name evidence="1" type="ORF">KCMC57_05040</name>
</gene>
<sequence length="50" mass="5374">MMSAGVGGVLARPIRETLELLQVTSEAVRYMGNLLLEGQSQRTIATALEV</sequence>
<dbReference type="EMBL" id="AP035881">
    <property type="protein sequence ID" value="BFP44136.1"/>
    <property type="molecule type" value="Genomic_DNA"/>
</dbReference>
<organism evidence="1">
    <name type="scientific">Kitasatospora sp. CMC57</name>
    <dbReference type="NCBI Taxonomy" id="3231513"/>
    <lineage>
        <taxon>Bacteria</taxon>
        <taxon>Bacillati</taxon>
        <taxon>Actinomycetota</taxon>
        <taxon>Actinomycetes</taxon>
        <taxon>Kitasatosporales</taxon>
        <taxon>Streptomycetaceae</taxon>
        <taxon>Kitasatospora</taxon>
    </lineage>
</organism>
<accession>A0AB33JLJ5</accession>
<protein>
    <submittedName>
        <fullName evidence="1">Uncharacterized protein</fullName>
    </submittedName>
</protein>